<accession>A0ACB8QLA4</accession>
<keyword evidence="2" id="KW-1185">Reference proteome</keyword>
<comment type="caution">
    <text evidence="1">The sequence shown here is derived from an EMBL/GenBank/DDBJ whole genome shotgun (WGS) entry which is preliminary data.</text>
</comment>
<organism evidence="1 2">
    <name type="scientific">Vararia minispora EC-137</name>
    <dbReference type="NCBI Taxonomy" id="1314806"/>
    <lineage>
        <taxon>Eukaryota</taxon>
        <taxon>Fungi</taxon>
        <taxon>Dikarya</taxon>
        <taxon>Basidiomycota</taxon>
        <taxon>Agaricomycotina</taxon>
        <taxon>Agaricomycetes</taxon>
        <taxon>Russulales</taxon>
        <taxon>Lachnocladiaceae</taxon>
        <taxon>Vararia</taxon>
    </lineage>
</organism>
<gene>
    <name evidence="1" type="ORF">K488DRAFT_78515</name>
</gene>
<dbReference type="Proteomes" id="UP000814128">
    <property type="component" value="Unassembled WGS sequence"/>
</dbReference>
<reference evidence="1" key="2">
    <citation type="journal article" date="2022" name="New Phytol.">
        <title>Evolutionary transition to the ectomycorrhizal habit in the genomes of a hyperdiverse lineage of mushroom-forming fungi.</title>
        <authorList>
            <person name="Looney B."/>
            <person name="Miyauchi S."/>
            <person name="Morin E."/>
            <person name="Drula E."/>
            <person name="Courty P.E."/>
            <person name="Kohler A."/>
            <person name="Kuo A."/>
            <person name="LaButti K."/>
            <person name="Pangilinan J."/>
            <person name="Lipzen A."/>
            <person name="Riley R."/>
            <person name="Andreopoulos W."/>
            <person name="He G."/>
            <person name="Johnson J."/>
            <person name="Nolan M."/>
            <person name="Tritt A."/>
            <person name="Barry K.W."/>
            <person name="Grigoriev I.V."/>
            <person name="Nagy L.G."/>
            <person name="Hibbett D."/>
            <person name="Henrissat B."/>
            <person name="Matheny P.B."/>
            <person name="Labbe J."/>
            <person name="Martin F.M."/>
        </authorList>
    </citation>
    <scope>NUCLEOTIDE SEQUENCE</scope>
    <source>
        <strain evidence="1">EC-137</strain>
    </source>
</reference>
<proteinExistence type="predicted"/>
<evidence type="ECO:0000313" key="2">
    <source>
        <dbReference type="Proteomes" id="UP000814128"/>
    </source>
</evidence>
<name>A0ACB8QLA4_9AGAM</name>
<reference evidence="1" key="1">
    <citation type="submission" date="2021-02" db="EMBL/GenBank/DDBJ databases">
        <authorList>
            <consortium name="DOE Joint Genome Institute"/>
            <person name="Ahrendt S."/>
            <person name="Looney B.P."/>
            <person name="Miyauchi S."/>
            <person name="Morin E."/>
            <person name="Drula E."/>
            <person name="Courty P.E."/>
            <person name="Chicoki N."/>
            <person name="Fauchery L."/>
            <person name="Kohler A."/>
            <person name="Kuo A."/>
            <person name="Labutti K."/>
            <person name="Pangilinan J."/>
            <person name="Lipzen A."/>
            <person name="Riley R."/>
            <person name="Andreopoulos W."/>
            <person name="He G."/>
            <person name="Johnson J."/>
            <person name="Barry K.W."/>
            <person name="Grigoriev I.V."/>
            <person name="Nagy L."/>
            <person name="Hibbett D."/>
            <person name="Henrissat B."/>
            <person name="Matheny P.B."/>
            <person name="Labbe J."/>
            <person name="Martin F."/>
        </authorList>
    </citation>
    <scope>NUCLEOTIDE SEQUENCE</scope>
    <source>
        <strain evidence="1">EC-137</strain>
    </source>
</reference>
<protein>
    <submittedName>
        <fullName evidence="1">Uncharacterized protein</fullName>
    </submittedName>
</protein>
<evidence type="ECO:0000313" key="1">
    <source>
        <dbReference type="EMBL" id="KAI0032373.1"/>
    </source>
</evidence>
<sequence length="160" mass="18782">MNNNVLHMFPDNNQPKEVYLQANGKDRSGAVARHVSLFWINRDDARLFITQIIHLIGIPGRYHWENVAKMRDPRTVQTQQRHDIYWLGTFSRAQRDRIIQVAGSIYFEPSSTVNDCRVWMRDLLDAMTKDPSLALPQSTFMELDRSIPLCRRRPEASSWR</sequence>
<dbReference type="EMBL" id="MU273548">
    <property type="protein sequence ID" value="KAI0032373.1"/>
    <property type="molecule type" value="Genomic_DNA"/>
</dbReference>